<evidence type="ECO:0000313" key="10">
    <source>
        <dbReference type="Proteomes" id="UP001204445"/>
    </source>
</evidence>
<dbReference type="GO" id="GO:0000820">
    <property type="term" value="P:regulation of glutamine family amino acid metabolic process"/>
    <property type="evidence" value="ECO:0007669"/>
    <property type="project" value="TreeGrafter"/>
</dbReference>
<dbReference type="EMBL" id="JANUCT010000009">
    <property type="protein sequence ID" value="MCS3903526.1"/>
    <property type="molecule type" value="Genomic_DNA"/>
</dbReference>
<evidence type="ECO:0000259" key="7">
    <source>
        <dbReference type="Pfam" id="PF03710"/>
    </source>
</evidence>
<sequence>MSLQQQLDADSRQALAEAWHADSAAASLERWQELCEQQDWGKIPNDLPLLIRVFGASWYFTRFVFYRGSAITDIIDADPRPALQREAMQARMQAIDIEQSPDSAMEALRIVKNEIMLQILLAELRQLQHQARQEACLTDLAELTLDTALRIYMHHTAPGLEEHLAVLGMGRMAGAEMNFGSDLDLIFLYPDDVPELFEQASKLVRALLRGIAMAAPAGSLYEVDMRLRPHGAAGVLVTSADAFRDYHCSERDIWQRQLMTRCRPVIEADGLAGRVLADVQPHIYADYDPERLRVEVRDMRARVEHELGSPAGRFELKRGRGGVMDIDFISHYLQLLYGHHDSDLQTPSTRTALERLSQRQRLSDAHCECLLRGYDFLKRMEARLRVFDMKPVSSIARDPESLTTLARALDYQAEDDVAAARQLLGDYHDVTAAVRRAFDEVTAATD</sequence>
<feature type="domain" description="PII-uridylyltransferase/Glutamine-synthetase adenylyltransferase" evidence="8">
    <location>
        <begin position="313"/>
        <end position="441"/>
    </location>
</feature>
<dbReference type="Gene3D" id="3.30.460.10">
    <property type="entry name" value="Beta Polymerase, domain 2"/>
    <property type="match status" value="1"/>
</dbReference>
<dbReference type="CDD" id="cd05401">
    <property type="entry name" value="NT_GlnE_GlnD_like"/>
    <property type="match status" value="1"/>
</dbReference>
<proteinExistence type="predicted"/>
<dbReference type="InterPro" id="IPR005190">
    <property type="entry name" value="GlnE_rpt_dom"/>
</dbReference>
<keyword evidence="6" id="KW-0511">Multifunctional enzyme</keyword>
<dbReference type="Pfam" id="PF08335">
    <property type="entry name" value="GlnD_UR_UTase"/>
    <property type="match status" value="1"/>
</dbReference>
<keyword evidence="4" id="KW-0067">ATP-binding</keyword>
<dbReference type="PANTHER" id="PTHR30621:SF0">
    <property type="entry name" value="BIFUNCTIONAL GLUTAMINE SYNTHETASE ADENYLYLTRANSFERASE_ADENYLYL-REMOVING ENZYME"/>
    <property type="match status" value="1"/>
</dbReference>
<reference evidence="9" key="1">
    <citation type="submission" date="2022-08" db="EMBL/GenBank/DDBJ databases">
        <title>Genomic Encyclopedia of Type Strains, Phase III (KMG-III): the genomes of soil and plant-associated and newly described type strains.</title>
        <authorList>
            <person name="Whitman W."/>
        </authorList>
    </citation>
    <scope>NUCLEOTIDE SEQUENCE</scope>
    <source>
        <strain evidence="9">HMT 1</strain>
    </source>
</reference>
<dbReference type="InterPro" id="IPR043519">
    <property type="entry name" value="NT_sf"/>
</dbReference>
<dbReference type="SUPFAM" id="SSF81301">
    <property type="entry name" value="Nucleotidyltransferase"/>
    <property type="match status" value="1"/>
</dbReference>
<keyword evidence="3" id="KW-0547">Nucleotide-binding</keyword>
<name>A0AAE3HLW2_9GAMM</name>
<dbReference type="GO" id="GO:0005524">
    <property type="term" value="F:ATP binding"/>
    <property type="evidence" value="ECO:0007669"/>
    <property type="project" value="UniProtKB-KW"/>
</dbReference>
<dbReference type="GO" id="GO:0008882">
    <property type="term" value="F:[glutamate-ammonia-ligase] adenylyltransferase activity"/>
    <property type="evidence" value="ECO:0007669"/>
    <property type="project" value="InterPro"/>
</dbReference>
<evidence type="ECO:0000256" key="5">
    <source>
        <dbReference type="ARBA" id="ARBA00022842"/>
    </source>
</evidence>
<evidence type="ECO:0000256" key="6">
    <source>
        <dbReference type="ARBA" id="ARBA00023268"/>
    </source>
</evidence>
<keyword evidence="10" id="KW-1185">Reference proteome</keyword>
<protein>
    <submittedName>
        <fullName evidence="9">Glutamine synthetase adenylyltransferase</fullName>
    </submittedName>
</protein>
<evidence type="ECO:0000259" key="8">
    <source>
        <dbReference type="Pfam" id="PF08335"/>
    </source>
</evidence>
<keyword evidence="2 9" id="KW-0548">Nucleotidyltransferase</keyword>
<evidence type="ECO:0000313" key="9">
    <source>
        <dbReference type="EMBL" id="MCS3903526.1"/>
    </source>
</evidence>
<feature type="domain" description="Glutamate-ammonia ligase adenylyltransferase repeated" evidence="7">
    <location>
        <begin position="50"/>
        <end position="270"/>
    </location>
</feature>
<dbReference type="Pfam" id="PF03710">
    <property type="entry name" value="GlnE"/>
    <property type="match status" value="1"/>
</dbReference>
<dbReference type="SUPFAM" id="SSF81593">
    <property type="entry name" value="Nucleotidyltransferase substrate binding subunit/domain"/>
    <property type="match status" value="1"/>
</dbReference>
<evidence type="ECO:0000256" key="1">
    <source>
        <dbReference type="ARBA" id="ARBA00022679"/>
    </source>
</evidence>
<evidence type="ECO:0000256" key="3">
    <source>
        <dbReference type="ARBA" id="ARBA00022741"/>
    </source>
</evidence>
<dbReference type="Proteomes" id="UP001204445">
    <property type="component" value="Unassembled WGS sequence"/>
</dbReference>
<evidence type="ECO:0000256" key="4">
    <source>
        <dbReference type="ARBA" id="ARBA00022840"/>
    </source>
</evidence>
<dbReference type="AlphaFoldDB" id="A0AAE3HLW2"/>
<dbReference type="RefSeq" id="WP_259055352.1">
    <property type="nucleotide sequence ID" value="NZ_JANUCT010000009.1"/>
</dbReference>
<dbReference type="Gene3D" id="1.20.120.330">
    <property type="entry name" value="Nucleotidyltransferases domain 2"/>
    <property type="match status" value="1"/>
</dbReference>
<dbReference type="PANTHER" id="PTHR30621">
    <property type="entry name" value="GLUTAMINE SYNTHETASE ADENYLYLTRANSFERASE"/>
    <property type="match status" value="1"/>
</dbReference>
<dbReference type="InterPro" id="IPR013546">
    <property type="entry name" value="PII_UdlTrfase/GS_AdlTrfase"/>
</dbReference>
<evidence type="ECO:0000256" key="2">
    <source>
        <dbReference type="ARBA" id="ARBA00022695"/>
    </source>
</evidence>
<organism evidence="9 10">
    <name type="scientific">Methylohalomonas lacus</name>
    <dbReference type="NCBI Taxonomy" id="398773"/>
    <lineage>
        <taxon>Bacteria</taxon>
        <taxon>Pseudomonadati</taxon>
        <taxon>Pseudomonadota</taxon>
        <taxon>Gammaproteobacteria</taxon>
        <taxon>Methylohalomonadales</taxon>
        <taxon>Methylohalomonadaceae</taxon>
        <taxon>Methylohalomonas</taxon>
    </lineage>
</organism>
<comment type="caution">
    <text evidence="9">The sequence shown here is derived from an EMBL/GenBank/DDBJ whole genome shotgun (WGS) entry which is preliminary data.</text>
</comment>
<gene>
    <name evidence="9" type="ORF">J2T55_001552</name>
</gene>
<dbReference type="InterPro" id="IPR023057">
    <property type="entry name" value="GlnE"/>
</dbReference>
<dbReference type="GO" id="GO:0005829">
    <property type="term" value="C:cytosol"/>
    <property type="evidence" value="ECO:0007669"/>
    <property type="project" value="TreeGrafter"/>
</dbReference>
<keyword evidence="5" id="KW-0460">Magnesium</keyword>
<keyword evidence="1" id="KW-0808">Transferase</keyword>
<accession>A0AAE3HLW2</accession>